<feature type="domain" description="Amino acid permease/ SLC12A" evidence="8">
    <location>
        <begin position="45"/>
        <end position="507"/>
    </location>
</feature>
<organism evidence="9 10">
    <name type="scientific">Penicillium cinerascens</name>
    <dbReference type="NCBI Taxonomy" id="70096"/>
    <lineage>
        <taxon>Eukaryota</taxon>
        <taxon>Fungi</taxon>
        <taxon>Dikarya</taxon>
        <taxon>Ascomycota</taxon>
        <taxon>Pezizomycotina</taxon>
        <taxon>Eurotiomycetes</taxon>
        <taxon>Eurotiomycetidae</taxon>
        <taxon>Eurotiales</taxon>
        <taxon>Aspergillaceae</taxon>
        <taxon>Penicillium</taxon>
    </lineage>
</organism>
<feature type="transmembrane region" description="Helical" evidence="7">
    <location>
        <begin position="45"/>
        <end position="61"/>
    </location>
</feature>
<feature type="transmembrane region" description="Helical" evidence="7">
    <location>
        <begin position="276"/>
        <end position="295"/>
    </location>
</feature>
<sequence length="545" mass="59402">MSSRTGSDIPLTETAASSVLDHETDDIAQRFNERYTLKQGLHQRHIQMIGLAGTIGSGLFLNSGQALAMGGPLGAFLGYTIIGLVISSVVLVTGEMGTLVPLSGGLVRYAELFFDPAMAFANGWNQVLSYVVTIPAEIVAASILVEFWIAVSSAIWITVFGMLILVTALLFIRLYGELEFAFAMLKILLIIGVNIMALVITCGGGPSGQSIGFRYWKDPGPFVQYLGIKGPLGRFLGFWTTLNNAVFAYAGAQNITVAGAETKSPRQAIPKATKRILVRVFVFYVLSIFMAGLVIPSNDPNLLHITGTASQSPFVIAAHRAGIHDAPSVINAAILTSAWSAGNSFILYGSRILFGMAIQGHAPAVFSRLNRFSVPYVAISFFGAFMCLGYMVASKSASAVFSWLQALVAISTLVDWGIICVVYLRFYYGCKKQGIDRHKELPWAAPFQPYLTWVSFVLILLLILTGGFSTFIHGHWSTQTFISSYINVPIFLALYFGYKAWKKTHILGLANIPIVGLMQFYLSQDNLEPEPTQKKGLARLNILWS</sequence>
<name>A0A9W9JJU7_9EURO</name>
<keyword evidence="6 7" id="KW-0472">Membrane</keyword>
<reference evidence="9" key="2">
    <citation type="journal article" date="2023" name="IMA Fungus">
        <title>Comparative genomic study of the Penicillium genus elucidates a diverse pangenome and 15 lateral gene transfer events.</title>
        <authorList>
            <person name="Petersen C."/>
            <person name="Sorensen T."/>
            <person name="Nielsen M.R."/>
            <person name="Sondergaard T.E."/>
            <person name="Sorensen J.L."/>
            <person name="Fitzpatrick D.A."/>
            <person name="Frisvad J.C."/>
            <person name="Nielsen K.L."/>
        </authorList>
    </citation>
    <scope>NUCLEOTIDE SEQUENCE</scope>
    <source>
        <strain evidence="9">IBT 15544</strain>
    </source>
</reference>
<protein>
    <recommendedName>
        <fullName evidence="8">Amino acid permease/ SLC12A domain-containing protein</fullName>
    </recommendedName>
</protein>
<dbReference type="OrthoDB" id="3900342at2759"/>
<dbReference type="InterPro" id="IPR004841">
    <property type="entry name" value="AA-permease/SLC12A_dom"/>
</dbReference>
<keyword evidence="2" id="KW-0813">Transport</keyword>
<dbReference type="PANTHER" id="PTHR43341">
    <property type="entry name" value="AMINO ACID PERMEASE"/>
    <property type="match status" value="1"/>
</dbReference>
<comment type="subcellular location">
    <subcellularLocation>
        <location evidence="1">Membrane</location>
        <topology evidence="1">Multi-pass membrane protein</topology>
    </subcellularLocation>
</comment>
<dbReference type="AlphaFoldDB" id="A0A9W9JJU7"/>
<evidence type="ECO:0000256" key="3">
    <source>
        <dbReference type="ARBA" id="ARBA00022692"/>
    </source>
</evidence>
<proteinExistence type="predicted"/>
<dbReference type="GO" id="GO:0016020">
    <property type="term" value="C:membrane"/>
    <property type="evidence" value="ECO:0007669"/>
    <property type="project" value="UniProtKB-SubCell"/>
</dbReference>
<keyword evidence="3 7" id="KW-0812">Transmembrane</keyword>
<feature type="transmembrane region" description="Helical" evidence="7">
    <location>
        <begin position="478"/>
        <end position="498"/>
    </location>
</feature>
<dbReference type="EMBL" id="JAPQKR010000014">
    <property type="protein sequence ID" value="KAJ5198275.1"/>
    <property type="molecule type" value="Genomic_DNA"/>
</dbReference>
<evidence type="ECO:0000259" key="8">
    <source>
        <dbReference type="Pfam" id="PF00324"/>
    </source>
</evidence>
<reference evidence="9" key="1">
    <citation type="submission" date="2022-12" db="EMBL/GenBank/DDBJ databases">
        <authorList>
            <person name="Petersen C."/>
        </authorList>
    </citation>
    <scope>NUCLEOTIDE SEQUENCE</scope>
    <source>
        <strain evidence="9">IBT 15544</strain>
    </source>
</reference>
<dbReference type="PANTHER" id="PTHR43341:SF18">
    <property type="entry name" value="AMINO ACID PERMEASE_ SLC12A DOMAIN-CONTAINING PROTEIN"/>
    <property type="match status" value="1"/>
</dbReference>
<evidence type="ECO:0000313" key="9">
    <source>
        <dbReference type="EMBL" id="KAJ5198275.1"/>
    </source>
</evidence>
<dbReference type="PIRSF" id="PIRSF006060">
    <property type="entry name" value="AA_transporter"/>
    <property type="match status" value="1"/>
</dbReference>
<feature type="transmembrane region" description="Helical" evidence="7">
    <location>
        <begin position="181"/>
        <end position="204"/>
    </location>
</feature>
<feature type="transmembrane region" description="Helical" evidence="7">
    <location>
        <begin position="155"/>
        <end position="175"/>
    </location>
</feature>
<evidence type="ECO:0000313" key="10">
    <source>
        <dbReference type="Proteomes" id="UP001150904"/>
    </source>
</evidence>
<dbReference type="Pfam" id="PF00324">
    <property type="entry name" value="AA_permease"/>
    <property type="match status" value="1"/>
</dbReference>
<evidence type="ECO:0000256" key="5">
    <source>
        <dbReference type="ARBA" id="ARBA00022989"/>
    </source>
</evidence>
<dbReference type="GeneID" id="83181755"/>
<dbReference type="Gene3D" id="1.20.1740.10">
    <property type="entry name" value="Amino acid/polyamine transporter I"/>
    <property type="match status" value="1"/>
</dbReference>
<feature type="transmembrane region" description="Helical" evidence="7">
    <location>
        <begin position="373"/>
        <end position="392"/>
    </location>
</feature>
<dbReference type="FunFam" id="1.20.1740.10:FF:000006">
    <property type="entry name" value="General amino acid permease"/>
    <property type="match status" value="1"/>
</dbReference>
<evidence type="ECO:0000256" key="4">
    <source>
        <dbReference type="ARBA" id="ARBA00022970"/>
    </source>
</evidence>
<dbReference type="InterPro" id="IPR050524">
    <property type="entry name" value="APC_YAT"/>
</dbReference>
<keyword evidence="10" id="KW-1185">Reference proteome</keyword>
<keyword evidence="4" id="KW-0029">Amino-acid transport</keyword>
<evidence type="ECO:0000256" key="6">
    <source>
        <dbReference type="ARBA" id="ARBA00023136"/>
    </source>
</evidence>
<feature type="transmembrane region" description="Helical" evidence="7">
    <location>
        <begin position="127"/>
        <end position="148"/>
    </location>
</feature>
<dbReference type="RefSeq" id="XP_058306703.1">
    <property type="nucleotide sequence ID" value="XM_058454454.1"/>
</dbReference>
<feature type="transmembrane region" description="Helical" evidence="7">
    <location>
        <begin position="404"/>
        <end position="428"/>
    </location>
</feature>
<keyword evidence="5 7" id="KW-1133">Transmembrane helix</keyword>
<evidence type="ECO:0000256" key="1">
    <source>
        <dbReference type="ARBA" id="ARBA00004141"/>
    </source>
</evidence>
<feature type="transmembrane region" description="Helical" evidence="7">
    <location>
        <begin position="505"/>
        <end position="522"/>
    </location>
</feature>
<evidence type="ECO:0000256" key="7">
    <source>
        <dbReference type="SAM" id="Phobius"/>
    </source>
</evidence>
<accession>A0A9W9JJU7</accession>
<gene>
    <name evidence="9" type="ORF">N7498_007392</name>
</gene>
<dbReference type="GO" id="GO:0015171">
    <property type="term" value="F:amino acid transmembrane transporter activity"/>
    <property type="evidence" value="ECO:0007669"/>
    <property type="project" value="TreeGrafter"/>
</dbReference>
<evidence type="ECO:0000256" key="2">
    <source>
        <dbReference type="ARBA" id="ARBA00022448"/>
    </source>
</evidence>
<dbReference type="Proteomes" id="UP001150904">
    <property type="component" value="Unassembled WGS sequence"/>
</dbReference>
<comment type="caution">
    <text evidence="9">The sequence shown here is derived from an EMBL/GenBank/DDBJ whole genome shotgun (WGS) entry which is preliminary data.</text>
</comment>
<feature type="transmembrane region" description="Helical" evidence="7">
    <location>
        <begin position="449"/>
        <end position="472"/>
    </location>
</feature>